<protein>
    <recommendedName>
        <fullName evidence="4">AT-hook motif nuclear-localized protein</fullName>
    </recommendedName>
</protein>
<organism evidence="2 3">
    <name type="scientific">Hibiscus sabdariffa</name>
    <name type="common">roselle</name>
    <dbReference type="NCBI Taxonomy" id="183260"/>
    <lineage>
        <taxon>Eukaryota</taxon>
        <taxon>Viridiplantae</taxon>
        <taxon>Streptophyta</taxon>
        <taxon>Embryophyta</taxon>
        <taxon>Tracheophyta</taxon>
        <taxon>Spermatophyta</taxon>
        <taxon>Magnoliopsida</taxon>
        <taxon>eudicotyledons</taxon>
        <taxon>Gunneridae</taxon>
        <taxon>Pentapetalae</taxon>
        <taxon>rosids</taxon>
        <taxon>malvids</taxon>
        <taxon>Malvales</taxon>
        <taxon>Malvaceae</taxon>
        <taxon>Malvoideae</taxon>
        <taxon>Hibiscus</taxon>
    </lineage>
</organism>
<reference evidence="2 3" key="1">
    <citation type="journal article" date="2024" name="G3 (Bethesda)">
        <title>Genome assembly of Hibiscus sabdariffa L. provides insights into metabolisms of medicinal natural products.</title>
        <authorList>
            <person name="Kim T."/>
        </authorList>
    </citation>
    <scope>NUCLEOTIDE SEQUENCE [LARGE SCALE GENOMIC DNA]</scope>
    <source>
        <strain evidence="2">TK-2024</strain>
        <tissue evidence="2">Old leaves</tissue>
    </source>
</reference>
<evidence type="ECO:0000256" key="1">
    <source>
        <dbReference type="SAM" id="MobiDB-lite"/>
    </source>
</evidence>
<keyword evidence="3" id="KW-1185">Reference proteome</keyword>
<gene>
    <name evidence="2" type="ORF">V6N12_066588</name>
</gene>
<comment type="caution">
    <text evidence="2">The sequence shown here is derived from an EMBL/GenBank/DDBJ whole genome shotgun (WGS) entry which is preliminary data.</text>
</comment>
<dbReference type="Proteomes" id="UP001472677">
    <property type="component" value="Unassembled WGS sequence"/>
</dbReference>
<feature type="region of interest" description="Disordered" evidence="1">
    <location>
        <begin position="40"/>
        <end position="72"/>
    </location>
</feature>
<dbReference type="EMBL" id="JBBPBM010000046">
    <property type="protein sequence ID" value="KAK8522018.1"/>
    <property type="molecule type" value="Genomic_DNA"/>
</dbReference>
<proteinExistence type="predicted"/>
<sequence>METNSSVTVRGAEAPSAYHMVPRVENADQIAGGLLAVDIPPVSAGLTGSTEKKKRGRPRKYGPDPDGTMARG</sequence>
<evidence type="ECO:0000313" key="3">
    <source>
        <dbReference type="Proteomes" id="UP001472677"/>
    </source>
</evidence>
<evidence type="ECO:0000313" key="2">
    <source>
        <dbReference type="EMBL" id="KAK8522018.1"/>
    </source>
</evidence>
<evidence type="ECO:0008006" key="4">
    <source>
        <dbReference type="Google" id="ProtNLM"/>
    </source>
</evidence>
<name>A0ABR2CSX7_9ROSI</name>
<accession>A0ABR2CSX7</accession>